<organism evidence="1 2">
    <name type="scientific">Paracoccus saliphilus</name>
    <dbReference type="NCBI Taxonomy" id="405559"/>
    <lineage>
        <taxon>Bacteria</taxon>
        <taxon>Pseudomonadati</taxon>
        <taxon>Pseudomonadota</taxon>
        <taxon>Alphaproteobacteria</taxon>
        <taxon>Rhodobacterales</taxon>
        <taxon>Paracoccaceae</taxon>
        <taxon>Paracoccus</taxon>
    </lineage>
</organism>
<gene>
    <name evidence="1" type="ORF">SAMN05421772_101429</name>
</gene>
<evidence type="ECO:0000313" key="2">
    <source>
        <dbReference type="Proteomes" id="UP000186216"/>
    </source>
</evidence>
<dbReference type="EMBL" id="FTOU01000001">
    <property type="protein sequence ID" value="SIS55246.1"/>
    <property type="molecule type" value="Genomic_DNA"/>
</dbReference>
<evidence type="ECO:0000313" key="1">
    <source>
        <dbReference type="EMBL" id="SIS55246.1"/>
    </source>
</evidence>
<proteinExistence type="predicted"/>
<accession>A0AA46A445</accession>
<dbReference type="PROSITE" id="PS51257">
    <property type="entry name" value="PROKAR_LIPOPROTEIN"/>
    <property type="match status" value="1"/>
</dbReference>
<sequence length="44" mass="4555">MIKATSVLGIYLMLAGCSGIDHDLPPPIAECQAVDPVTKVQVCG</sequence>
<evidence type="ECO:0008006" key="3">
    <source>
        <dbReference type="Google" id="ProtNLM"/>
    </source>
</evidence>
<protein>
    <recommendedName>
        <fullName evidence="3">Lipoprotein</fullName>
    </recommendedName>
</protein>
<name>A0AA46A445_9RHOB</name>
<dbReference type="AlphaFoldDB" id="A0AA46A445"/>
<dbReference type="RefSeq" id="WP_301546280.1">
    <property type="nucleotide sequence ID" value="NZ_FTOU01000001.1"/>
</dbReference>
<reference evidence="1 2" key="1">
    <citation type="submission" date="2017-01" db="EMBL/GenBank/DDBJ databases">
        <authorList>
            <person name="Varghese N."/>
            <person name="Submissions S."/>
        </authorList>
    </citation>
    <scope>NUCLEOTIDE SEQUENCE [LARGE SCALE GENOMIC DNA]</scope>
    <source>
        <strain evidence="1 2">DSM 18447</strain>
    </source>
</reference>
<dbReference type="Proteomes" id="UP000186216">
    <property type="component" value="Unassembled WGS sequence"/>
</dbReference>
<comment type="caution">
    <text evidence="1">The sequence shown here is derived from an EMBL/GenBank/DDBJ whole genome shotgun (WGS) entry which is preliminary data.</text>
</comment>